<dbReference type="PANTHER" id="PTHR15140">
    <property type="entry name" value="TUBULIN-SPECIFIC CHAPERONE E"/>
    <property type="match status" value="1"/>
</dbReference>
<sequence>MVAVTRPVSGCGQRRQITGGCLVGERRKCQQRWSLRQSERREEFAEEGERRKKALDCSWVAAGVGSFVVYGAVTERREREGRRWRCSGIRRPKMVMREDTNVAMYANPYSLPDHQMNLLNLGNSWKLLCDEVFGQKHDFPLELKKVGKKIVEKSQGLPLMISVLAGHLSKMARALHIWKDFARSLAEIIASHPEKCFGVLEGFIRTPGSGKSSKEVAVDSFDGSHPQELDNVSGEVWRLSDEDKFGCLKLLLFSELYFECWEATCDNFPNLKRLVLKKCNHLKEIPTDFGEICTLESIELHNCCTAAGDSARNILNTNKLMWEIIALRSTSIA</sequence>
<dbReference type="InterPro" id="IPR032675">
    <property type="entry name" value="LRR_dom_sf"/>
</dbReference>
<dbReference type="Gene3D" id="3.80.10.10">
    <property type="entry name" value="Ribonuclease Inhibitor"/>
    <property type="match status" value="1"/>
</dbReference>
<dbReference type="SUPFAM" id="SSF52540">
    <property type="entry name" value="P-loop containing nucleoside triphosphate hydrolases"/>
    <property type="match status" value="1"/>
</dbReference>
<dbReference type="PANTHER" id="PTHR15140:SF49">
    <property type="entry name" value="LATE BLIGHT RESISTANCE PROTEIN HOMOLOG R1A-3"/>
    <property type="match status" value="1"/>
</dbReference>
<proteinExistence type="predicted"/>
<name>A0A2G2ZH93_CAPAN</name>
<comment type="caution">
    <text evidence="2">The sequence shown here is derived from an EMBL/GenBank/DDBJ whole genome shotgun (WGS) entry which is preliminary data.</text>
</comment>
<reference evidence="2 3" key="1">
    <citation type="journal article" date="2014" name="Nat. Genet.">
        <title>Genome sequence of the hot pepper provides insights into the evolution of pungency in Capsicum species.</title>
        <authorList>
            <person name="Kim S."/>
            <person name="Park M."/>
            <person name="Yeom S.I."/>
            <person name="Kim Y.M."/>
            <person name="Lee J.M."/>
            <person name="Lee H.A."/>
            <person name="Seo E."/>
            <person name="Choi J."/>
            <person name="Cheong K."/>
            <person name="Kim K.T."/>
            <person name="Jung K."/>
            <person name="Lee G.W."/>
            <person name="Oh S.K."/>
            <person name="Bae C."/>
            <person name="Kim S.B."/>
            <person name="Lee H.Y."/>
            <person name="Kim S.Y."/>
            <person name="Kim M.S."/>
            <person name="Kang B.C."/>
            <person name="Jo Y.D."/>
            <person name="Yang H.B."/>
            <person name="Jeong H.J."/>
            <person name="Kang W.H."/>
            <person name="Kwon J.K."/>
            <person name="Shin C."/>
            <person name="Lim J.Y."/>
            <person name="Park J.H."/>
            <person name="Huh J.H."/>
            <person name="Kim J.S."/>
            <person name="Kim B.D."/>
            <person name="Cohen O."/>
            <person name="Paran I."/>
            <person name="Suh M.C."/>
            <person name="Lee S.B."/>
            <person name="Kim Y.K."/>
            <person name="Shin Y."/>
            <person name="Noh S.J."/>
            <person name="Park J."/>
            <person name="Seo Y.S."/>
            <person name="Kwon S.Y."/>
            <person name="Kim H.A."/>
            <person name="Park J.M."/>
            <person name="Kim H.J."/>
            <person name="Choi S.B."/>
            <person name="Bosland P.W."/>
            <person name="Reeves G."/>
            <person name="Jo S.H."/>
            <person name="Lee B.W."/>
            <person name="Cho H.T."/>
            <person name="Choi H.S."/>
            <person name="Lee M.S."/>
            <person name="Yu Y."/>
            <person name="Do Choi Y."/>
            <person name="Park B.S."/>
            <person name="van Deynze A."/>
            <person name="Ashrafi H."/>
            <person name="Hill T."/>
            <person name="Kim W.T."/>
            <person name="Pai H.S."/>
            <person name="Ahn H.K."/>
            <person name="Yeam I."/>
            <person name="Giovannoni J.J."/>
            <person name="Rose J.K."/>
            <person name="Sorensen I."/>
            <person name="Lee S.J."/>
            <person name="Kim R.W."/>
            <person name="Choi I.Y."/>
            <person name="Choi B.S."/>
            <person name="Lim J.S."/>
            <person name="Lee Y.H."/>
            <person name="Choi D."/>
        </authorList>
    </citation>
    <scope>NUCLEOTIDE SEQUENCE [LARGE SCALE GENOMIC DNA]</scope>
    <source>
        <strain evidence="3">cv. CM334</strain>
    </source>
</reference>
<dbReference type="EMBL" id="AYRZ02000005">
    <property type="protein sequence ID" value="PHT81281.1"/>
    <property type="molecule type" value="Genomic_DNA"/>
</dbReference>
<evidence type="ECO:0000313" key="2">
    <source>
        <dbReference type="EMBL" id="PHT81281.1"/>
    </source>
</evidence>
<dbReference type="InterPro" id="IPR027417">
    <property type="entry name" value="P-loop_NTPase"/>
</dbReference>
<accession>A0A2G2ZH93</accession>
<evidence type="ECO:0000256" key="1">
    <source>
        <dbReference type="ARBA" id="ARBA00022614"/>
    </source>
</evidence>
<dbReference type="Proteomes" id="UP000222542">
    <property type="component" value="Unassembled WGS sequence"/>
</dbReference>
<dbReference type="SUPFAM" id="SSF52058">
    <property type="entry name" value="L domain-like"/>
    <property type="match status" value="1"/>
</dbReference>
<dbReference type="AlphaFoldDB" id="A0A2G2ZH93"/>
<keyword evidence="1" id="KW-0433">Leucine-rich repeat</keyword>
<evidence type="ECO:0000313" key="3">
    <source>
        <dbReference type="Proteomes" id="UP000222542"/>
    </source>
</evidence>
<gene>
    <name evidence="2" type="ORF">T459_14296</name>
</gene>
<dbReference type="Gramene" id="PHT81281">
    <property type="protein sequence ID" value="PHT81281"/>
    <property type="gene ID" value="T459_14296"/>
</dbReference>
<keyword evidence="3" id="KW-1185">Reference proteome</keyword>
<reference evidence="2 3" key="2">
    <citation type="journal article" date="2017" name="Genome Biol.">
        <title>New reference genome sequences of hot pepper reveal the massive evolution of plant disease-resistance genes by retroduplication.</title>
        <authorList>
            <person name="Kim S."/>
            <person name="Park J."/>
            <person name="Yeom S.I."/>
            <person name="Kim Y.M."/>
            <person name="Seo E."/>
            <person name="Kim K.T."/>
            <person name="Kim M.S."/>
            <person name="Lee J.M."/>
            <person name="Cheong K."/>
            <person name="Shin H.S."/>
            <person name="Kim S.B."/>
            <person name="Han K."/>
            <person name="Lee J."/>
            <person name="Park M."/>
            <person name="Lee H.A."/>
            <person name="Lee H.Y."/>
            <person name="Lee Y."/>
            <person name="Oh S."/>
            <person name="Lee J.H."/>
            <person name="Choi E."/>
            <person name="Choi E."/>
            <person name="Lee S.E."/>
            <person name="Jeon J."/>
            <person name="Kim H."/>
            <person name="Choi G."/>
            <person name="Song H."/>
            <person name="Lee J."/>
            <person name="Lee S.C."/>
            <person name="Kwon J.K."/>
            <person name="Lee H.Y."/>
            <person name="Koo N."/>
            <person name="Hong Y."/>
            <person name="Kim R.W."/>
            <person name="Kang W.H."/>
            <person name="Huh J.H."/>
            <person name="Kang B.C."/>
            <person name="Yang T.J."/>
            <person name="Lee Y.H."/>
            <person name="Bennetzen J.L."/>
            <person name="Choi D."/>
        </authorList>
    </citation>
    <scope>NUCLEOTIDE SEQUENCE [LARGE SCALE GENOMIC DNA]</scope>
    <source>
        <strain evidence="3">cv. CM334</strain>
    </source>
</reference>
<dbReference type="InterPro" id="IPR042197">
    <property type="entry name" value="Apaf_helical"/>
</dbReference>
<dbReference type="Gene3D" id="1.10.8.430">
    <property type="entry name" value="Helical domain of apoptotic protease-activating factors"/>
    <property type="match status" value="1"/>
</dbReference>
<organism evidence="2 3">
    <name type="scientific">Capsicum annuum</name>
    <name type="common">Capsicum pepper</name>
    <dbReference type="NCBI Taxonomy" id="4072"/>
    <lineage>
        <taxon>Eukaryota</taxon>
        <taxon>Viridiplantae</taxon>
        <taxon>Streptophyta</taxon>
        <taxon>Embryophyta</taxon>
        <taxon>Tracheophyta</taxon>
        <taxon>Spermatophyta</taxon>
        <taxon>Magnoliopsida</taxon>
        <taxon>eudicotyledons</taxon>
        <taxon>Gunneridae</taxon>
        <taxon>Pentapetalae</taxon>
        <taxon>asterids</taxon>
        <taxon>lamiids</taxon>
        <taxon>Solanales</taxon>
        <taxon>Solanaceae</taxon>
        <taxon>Solanoideae</taxon>
        <taxon>Capsiceae</taxon>
        <taxon>Capsicum</taxon>
    </lineage>
</organism>
<dbReference type="GO" id="GO:0043531">
    <property type="term" value="F:ADP binding"/>
    <property type="evidence" value="ECO:0007669"/>
    <property type="project" value="InterPro"/>
</dbReference>
<protein>
    <submittedName>
        <fullName evidence="2">Uncharacterized protein</fullName>
    </submittedName>
</protein>